<protein>
    <submittedName>
        <fullName evidence="7">AAA domain-containing protein</fullName>
    </submittedName>
</protein>
<name>A0A0N4VAS4_ENTVE</name>
<dbReference type="EMBL" id="UXUI01008769">
    <property type="protein sequence ID" value="VDD92342.1"/>
    <property type="molecule type" value="Genomic_DNA"/>
</dbReference>
<reference evidence="7" key="1">
    <citation type="submission" date="2017-02" db="UniProtKB">
        <authorList>
            <consortium name="WormBaseParasite"/>
        </authorList>
    </citation>
    <scope>IDENTIFICATION</scope>
</reference>
<evidence type="ECO:0000259" key="4">
    <source>
        <dbReference type="SMART" id="SM00382"/>
    </source>
</evidence>
<evidence type="ECO:0000256" key="1">
    <source>
        <dbReference type="ARBA" id="ARBA00004123"/>
    </source>
</evidence>
<gene>
    <name evidence="5" type="ORF">EVEC_LOCUS7093</name>
</gene>
<dbReference type="InterPro" id="IPR053016">
    <property type="entry name" value="CTF18-RFC_complex"/>
</dbReference>
<dbReference type="OrthoDB" id="2195431at2759"/>
<dbReference type="WBParaSite" id="EVEC_0000759101-mRNA-1">
    <property type="protein sequence ID" value="EVEC_0000759101-mRNA-1"/>
    <property type="gene ID" value="EVEC_0000759101"/>
</dbReference>
<feature type="domain" description="AAA+ ATPase" evidence="4">
    <location>
        <begin position="280"/>
        <end position="383"/>
    </location>
</feature>
<evidence type="ECO:0000313" key="5">
    <source>
        <dbReference type="EMBL" id="VDD92342.1"/>
    </source>
</evidence>
<dbReference type="InterPro" id="IPR003959">
    <property type="entry name" value="ATPase_AAA_core"/>
</dbReference>
<dbReference type="GO" id="GO:0005634">
    <property type="term" value="C:nucleus"/>
    <property type="evidence" value="ECO:0007669"/>
    <property type="project" value="UniProtKB-SubCell"/>
</dbReference>
<dbReference type="AlphaFoldDB" id="A0A0N4VAS4"/>
<dbReference type="Proteomes" id="UP000274131">
    <property type="component" value="Unassembled WGS sequence"/>
</dbReference>
<organism evidence="7">
    <name type="scientific">Enterobius vermicularis</name>
    <name type="common">Human pinworm</name>
    <dbReference type="NCBI Taxonomy" id="51028"/>
    <lineage>
        <taxon>Eukaryota</taxon>
        <taxon>Metazoa</taxon>
        <taxon>Ecdysozoa</taxon>
        <taxon>Nematoda</taxon>
        <taxon>Chromadorea</taxon>
        <taxon>Rhabditida</taxon>
        <taxon>Spirurina</taxon>
        <taxon>Oxyuridomorpha</taxon>
        <taxon>Oxyuroidea</taxon>
        <taxon>Oxyuridae</taxon>
        <taxon>Enterobius</taxon>
    </lineage>
</organism>
<evidence type="ECO:0000256" key="3">
    <source>
        <dbReference type="ARBA" id="ARBA00043975"/>
    </source>
</evidence>
<dbReference type="SUPFAM" id="SSF52540">
    <property type="entry name" value="P-loop containing nucleoside triphosphate hydrolases"/>
    <property type="match status" value="1"/>
</dbReference>
<evidence type="ECO:0000256" key="2">
    <source>
        <dbReference type="ARBA" id="ARBA00023242"/>
    </source>
</evidence>
<keyword evidence="6" id="KW-1185">Reference proteome</keyword>
<dbReference type="GO" id="GO:0016887">
    <property type="term" value="F:ATP hydrolysis activity"/>
    <property type="evidence" value="ECO:0007669"/>
    <property type="project" value="InterPro"/>
</dbReference>
<sequence>MDDDLYNAIENDKISPFEYAAGEDSENSGTLVLNELSNVRCKVPKRPLRMDSCDALDWHMRVPCTYEEAEGKRRKEEQDEIILNRLTQRILLARKQRNCDVEIVEDQSVEKLGKEEISIMKFPPIDGTPWVTVSSPDCSRRCYVFRFYLRLRSSILEQLPSYNAQCKKISYNGSLMEKARAMVESNNNRELQLRVPLQNGCETGSHEKLWVDKYSPRSFAELVSDDKTNRILLNWFKLWDECVFHKSVTEVYDLGDDILTLDCGDPRRPKYKASIILSFFRKVILLSGPAGIGKTTLATFIAQHAGYAVSEVNASDDRNVGDFEKRFESTVRTARTLDRESKPICLLLDEIDGAPVESVHLLCKVISQTGKKSVRRPIVCVCNNM</sequence>
<evidence type="ECO:0000313" key="6">
    <source>
        <dbReference type="Proteomes" id="UP000274131"/>
    </source>
</evidence>
<dbReference type="STRING" id="51028.A0A0N4VAS4"/>
<dbReference type="CDD" id="cd00009">
    <property type="entry name" value="AAA"/>
    <property type="match status" value="1"/>
</dbReference>
<accession>A0A0N4VAS4</accession>
<dbReference type="InterPro" id="IPR027417">
    <property type="entry name" value="P-loop_NTPase"/>
</dbReference>
<dbReference type="SMART" id="SM00382">
    <property type="entry name" value="AAA"/>
    <property type="match status" value="1"/>
</dbReference>
<dbReference type="PANTHER" id="PTHR46765:SF1">
    <property type="entry name" value="P-LOOP CONTAINING NUCLEOSIDE TRIPHOSPHATE HYDROLASES SUPERFAMILY PROTEIN"/>
    <property type="match status" value="1"/>
</dbReference>
<dbReference type="GO" id="GO:0005524">
    <property type="term" value="F:ATP binding"/>
    <property type="evidence" value="ECO:0007669"/>
    <property type="project" value="InterPro"/>
</dbReference>
<comment type="similarity">
    <text evidence="3">Belongs to the activator 1 small subunits family. CTF18 subfamily.</text>
</comment>
<evidence type="ECO:0000313" key="7">
    <source>
        <dbReference type="WBParaSite" id="EVEC_0000759101-mRNA-1"/>
    </source>
</evidence>
<proteinExistence type="inferred from homology"/>
<comment type="subcellular location">
    <subcellularLocation>
        <location evidence="1">Nucleus</location>
    </subcellularLocation>
</comment>
<dbReference type="Pfam" id="PF00004">
    <property type="entry name" value="AAA"/>
    <property type="match status" value="1"/>
</dbReference>
<dbReference type="PANTHER" id="PTHR46765">
    <property type="entry name" value="P-LOOP CONTAINING NUCLEOSIDE TRIPHOSPHATE HYDROLASES SUPERFAMILY PROTEIN"/>
    <property type="match status" value="1"/>
</dbReference>
<reference evidence="5 6" key="2">
    <citation type="submission" date="2018-10" db="EMBL/GenBank/DDBJ databases">
        <authorList>
            <consortium name="Pathogen Informatics"/>
        </authorList>
    </citation>
    <scope>NUCLEOTIDE SEQUENCE [LARGE SCALE GENOMIC DNA]</scope>
</reference>
<keyword evidence="2" id="KW-0539">Nucleus</keyword>
<dbReference type="InterPro" id="IPR003593">
    <property type="entry name" value="AAA+_ATPase"/>
</dbReference>
<dbReference type="Gene3D" id="3.40.50.300">
    <property type="entry name" value="P-loop containing nucleotide triphosphate hydrolases"/>
    <property type="match status" value="1"/>
</dbReference>